<keyword evidence="4" id="KW-0677">Repeat</keyword>
<keyword evidence="6" id="KW-0472">Membrane</keyword>
<dbReference type="PANTHER" id="PTHR48063:SF103">
    <property type="entry name" value="LEUCINE-RICH RECEPTOR-LIKE KINASE FAMILY PROTEIN"/>
    <property type="match status" value="1"/>
</dbReference>
<organism evidence="9 10">
    <name type="scientific">Lactuca saligna</name>
    <name type="common">Willowleaf lettuce</name>
    <dbReference type="NCBI Taxonomy" id="75948"/>
    <lineage>
        <taxon>Eukaryota</taxon>
        <taxon>Viridiplantae</taxon>
        <taxon>Streptophyta</taxon>
        <taxon>Embryophyta</taxon>
        <taxon>Tracheophyta</taxon>
        <taxon>Spermatophyta</taxon>
        <taxon>Magnoliopsida</taxon>
        <taxon>eudicotyledons</taxon>
        <taxon>Gunneridae</taxon>
        <taxon>Pentapetalae</taxon>
        <taxon>asterids</taxon>
        <taxon>campanulids</taxon>
        <taxon>Asterales</taxon>
        <taxon>Asteraceae</taxon>
        <taxon>Cichorioideae</taxon>
        <taxon>Cichorieae</taxon>
        <taxon>Lactucinae</taxon>
        <taxon>Lactuca</taxon>
    </lineage>
</organism>
<protein>
    <recommendedName>
        <fullName evidence="8">Disease resistance R13L4/SHOC-2-like LRR domain-containing protein</fullName>
    </recommendedName>
</protein>
<dbReference type="InterPro" id="IPR055414">
    <property type="entry name" value="LRR_R13L4/SHOC2-like"/>
</dbReference>
<dbReference type="Proteomes" id="UP001177003">
    <property type="component" value="Chromosome 2"/>
</dbReference>
<keyword evidence="5" id="KW-1133">Transmembrane helix</keyword>
<evidence type="ECO:0000259" key="8">
    <source>
        <dbReference type="Pfam" id="PF23598"/>
    </source>
</evidence>
<comment type="subcellular location">
    <subcellularLocation>
        <location evidence="1">Membrane</location>
        <topology evidence="1">Single-pass type I membrane protein</topology>
    </subcellularLocation>
</comment>
<accession>A0AA35YE80</accession>
<gene>
    <name evidence="9" type="ORF">LSALG_LOCUS11333</name>
</gene>
<evidence type="ECO:0000256" key="2">
    <source>
        <dbReference type="ARBA" id="ARBA00022692"/>
    </source>
</evidence>
<dbReference type="PANTHER" id="PTHR48063">
    <property type="entry name" value="LRR RECEPTOR-LIKE KINASE"/>
    <property type="match status" value="1"/>
</dbReference>
<evidence type="ECO:0000313" key="10">
    <source>
        <dbReference type="Proteomes" id="UP001177003"/>
    </source>
</evidence>
<keyword evidence="2" id="KW-0812">Transmembrane</keyword>
<reference evidence="9" key="1">
    <citation type="submission" date="2023-04" db="EMBL/GenBank/DDBJ databases">
        <authorList>
            <person name="Vijverberg K."/>
            <person name="Xiong W."/>
            <person name="Schranz E."/>
        </authorList>
    </citation>
    <scope>NUCLEOTIDE SEQUENCE</scope>
</reference>
<name>A0AA35YE80_LACSI</name>
<proteinExistence type="predicted"/>
<evidence type="ECO:0000256" key="7">
    <source>
        <dbReference type="ARBA" id="ARBA00023180"/>
    </source>
</evidence>
<dbReference type="Gene3D" id="3.80.10.10">
    <property type="entry name" value="Ribonuclease Inhibitor"/>
    <property type="match status" value="2"/>
</dbReference>
<dbReference type="AlphaFoldDB" id="A0AA35YE80"/>
<evidence type="ECO:0000256" key="4">
    <source>
        <dbReference type="ARBA" id="ARBA00022737"/>
    </source>
</evidence>
<evidence type="ECO:0000256" key="5">
    <source>
        <dbReference type="ARBA" id="ARBA00022989"/>
    </source>
</evidence>
<dbReference type="GO" id="GO:0016020">
    <property type="term" value="C:membrane"/>
    <property type="evidence" value="ECO:0007669"/>
    <property type="project" value="UniProtKB-SubCell"/>
</dbReference>
<dbReference type="InterPro" id="IPR046956">
    <property type="entry name" value="RLP23-like"/>
</dbReference>
<evidence type="ECO:0000256" key="6">
    <source>
        <dbReference type="ARBA" id="ARBA00023136"/>
    </source>
</evidence>
<dbReference type="Pfam" id="PF23598">
    <property type="entry name" value="LRR_14"/>
    <property type="match status" value="1"/>
</dbReference>
<dbReference type="EMBL" id="OX465078">
    <property type="protein sequence ID" value="CAI9271051.1"/>
    <property type="molecule type" value="Genomic_DNA"/>
</dbReference>
<keyword evidence="10" id="KW-1185">Reference proteome</keyword>
<feature type="domain" description="Disease resistance R13L4/SHOC-2-like LRR" evidence="8">
    <location>
        <begin position="124"/>
        <end position="284"/>
    </location>
</feature>
<evidence type="ECO:0000313" key="9">
    <source>
        <dbReference type="EMBL" id="CAI9271051.1"/>
    </source>
</evidence>
<dbReference type="SUPFAM" id="SSF52058">
    <property type="entry name" value="L domain-like"/>
    <property type="match status" value="1"/>
</dbReference>
<dbReference type="InterPro" id="IPR032675">
    <property type="entry name" value="LRR_dom_sf"/>
</dbReference>
<keyword evidence="7" id="KW-0325">Glycoprotein</keyword>
<sequence length="363" mass="39934">MSNASGRRLVAATVRLAIPVGGGISGPPVVDAMASRSYDKVADICNQIMLQIASQGLAFQDEWSFAVHLLGHIYLNDLQLVAAGGNDMKQCLDKETPMVLCLHGQLTTKTAAIGVGSCATNNQLNNLALSFNSFNGTIPTFIGSLSQLTYLDLSENSLYGTIPPELGNLTNLQELDLDSVGRCRVEKVEWLSHLSQLEVLVIDGVSLSKANHWVDVISNLPKLSWLSLQGCELSQVMYPYSSSFLNSSYSSIVKLYLNNNNLTSSMYRWLFPLTTNNLLSLDLSGNMLEDTKEQSDSDAPENNPQYTTVYVGNLGPEVRPLNPKIYLYETSHEKLRAESCNKLKVKSYYYETLLLKPTVLTCS</sequence>
<evidence type="ECO:0000256" key="1">
    <source>
        <dbReference type="ARBA" id="ARBA00004479"/>
    </source>
</evidence>
<keyword evidence="3" id="KW-0732">Signal</keyword>
<evidence type="ECO:0000256" key="3">
    <source>
        <dbReference type="ARBA" id="ARBA00022729"/>
    </source>
</evidence>